<dbReference type="Proteomes" id="UP000886998">
    <property type="component" value="Unassembled WGS sequence"/>
</dbReference>
<evidence type="ECO:0000313" key="2">
    <source>
        <dbReference type="EMBL" id="GFY51199.1"/>
    </source>
</evidence>
<protein>
    <submittedName>
        <fullName evidence="2">Uncharacterized protein</fullName>
    </submittedName>
</protein>
<evidence type="ECO:0000313" key="3">
    <source>
        <dbReference type="Proteomes" id="UP000886998"/>
    </source>
</evidence>
<accession>A0A8X7C3E4</accession>
<sequence>MRALDEGAAEDRPPQSAPCRAARCTRPHTRSRPPLPNAKIELLKGSRFHHPIQGTVRKPPPQNYRWKINPLQYVPDYPQITAQLLTYSATALGHIKARIQIDLIRQIDASAWRSADAGLSYRGGFQATGHTAINHS</sequence>
<proteinExistence type="predicted"/>
<feature type="region of interest" description="Disordered" evidence="1">
    <location>
        <begin position="1"/>
        <end position="36"/>
    </location>
</feature>
<organism evidence="2 3">
    <name type="scientific">Trichonephila inaurata madagascariensis</name>
    <dbReference type="NCBI Taxonomy" id="2747483"/>
    <lineage>
        <taxon>Eukaryota</taxon>
        <taxon>Metazoa</taxon>
        <taxon>Ecdysozoa</taxon>
        <taxon>Arthropoda</taxon>
        <taxon>Chelicerata</taxon>
        <taxon>Arachnida</taxon>
        <taxon>Araneae</taxon>
        <taxon>Araneomorphae</taxon>
        <taxon>Entelegynae</taxon>
        <taxon>Araneoidea</taxon>
        <taxon>Nephilidae</taxon>
        <taxon>Trichonephila</taxon>
        <taxon>Trichonephila inaurata</taxon>
    </lineage>
</organism>
<keyword evidence="3" id="KW-1185">Reference proteome</keyword>
<dbReference type="EMBL" id="BMAV01007930">
    <property type="protein sequence ID" value="GFY51199.1"/>
    <property type="molecule type" value="Genomic_DNA"/>
</dbReference>
<gene>
    <name evidence="2" type="ORF">TNIN_66021</name>
</gene>
<evidence type="ECO:0000256" key="1">
    <source>
        <dbReference type="SAM" id="MobiDB-lite"/>
    </source>
</evidence>
<name>A0A8X7C3E4_9ARAC</name>
<reference evidence="2" key="1">
    <citation type="submission" date="2020-08" db="EMBL/GenBank/DDBJ databases">
        <title>Multicomponent nature underlies the extraordinary mechanical properties of spider dragline silk.</title>
        <authorList>
            <person name="Kono N."/>
            <person name="Nakamura H."/>
            <person name="Mori M."/>
            <person name="Yoshida Y."/>
            <person name="Ohtoshi R."/>
            <person name="Malay A.D."/>
            <person name="Moran D.A.P."/>
            <person name="Tomita M."/>
            <person name="Numata K."/>
            <person name="Arakawa K."/>
        </authorList>
    </citation>
    <scope>NUCLEOTIDE SEQUENCE</scope>
</reference>
<dbReference type="AlphaFoldDB" id="A0A8X7C3E4"/>
<comment type="caution">
    <text evidence="2">The sequence shown here is derived from an EMBL/GenBank/DDBJ whole genome shotgun (WGS) entry which is preliminary data.</text>
</comment>